<keyword evidence="3" id="KW-1185">Reference proteome</keyword>
<dbReference type="AlphaFoldDB" id="A0A5B7I291"/>
<evidence type="ECO:0000313" key="3">
    <source>
        <dbReference type="Proteomes" id="UP000324222"/>
    </source>
</evidence>
<evidence type="ECO:0000256" key="1">
    <source>
        <dbReference type="SAM" id="MobiDB-lite"/>
    </source>
</evidence>
<gene>
    <name evidence="2" type="ORF">E2C01_069947</name>
</gene>
<proteinExistence type="predicted"/>
<protein>
    <submittedName>
        <fullName evidence="2">Uncharacterized protein</fullName>
    </submittedName>
</protein>
<sequence length="113" mass="11861">MVPAGVGTVDFPSLINLSSPSSCLLSTFTPYKQPDGNGGARDHSNVGSGSVGSSASLRLRLDTIPIQLTFPAHSYRFGLGPDDIGRVKIVLSPATSFLELICLNVNITELVCL</sequence>
<organism evidence="2 3">
    <name type="scientific">Portunus trituberculatus</name>
    <name type="common">Swimming crab</name>
    <name type="synonym">Neptunus trituberculatus</name>
    <dbReference type="NCBI Taxonomy" id="210409"/>
    <lineage>
        <taxon>Eukaryota</taxon>
        <taxon>Metazoa</taxon>
        <taxon>Ecdysozoa</taxon>
        <taxon>Arthropoda</taxon>
        <taxon>Crustacea</taxon>
        <taxon>Multicrustacea</taxon>
        <taxon>Malacostraca</taxon>
        <taxon>Eumalacostraca</taxon>
        <taxon>Eucarida</taxon>
        <taxon>Decapoda</taxon>
        <taxon>Pleocyemata</taxon>
        <taxon>Brachyura</taxon>
        <taxon>Eubrachyura</taxon>
        <taxon>Portunoidea</taxon>
        <taxon>Portunidae</taxon>
        <taxon>Portuninae</taxon>
        <taxon>Portunus</taxon>
    </lineage>
</organism>
<dbReference type="EMBL" id="VSRR010041395">
    <property type="protein sequence ID" value="MPC75557.1"/>
    <property type="molecule type" value="Genomic_DNA"/>
</dbReference>
<feature type="region of interest" description="Disordered" evidence="1">
    <location>
        <begin position="34"/>
        <end position="53"/>
    </location>
</feature>
<accession>A0A5B7I291</accession>
<name>A0A5B7I291_PORTR</name>
<reference evidence="2 3" key="1">
    <citation type="submission" date="2019-05" db="EMBL/GenBank/DDBJ databases">
        <title>Another draft genome of Portunus trituberculatus and its Hox gene families provides insights of decapod evolution.</title>
        <authorList>
            <person name="Jeong J.-H."/>
            <person name="Song I."/>
            <person name="Kim S."/>
            <person name="Choi T."/>
            <person name="Kim D."/>
            <person name="Ryu S."/>
            <person name="Kim W."/>
        </authorList>
    </citation>
    <scope>NUCLEOTIDE SEQUENCE [LARGE SCALE GENOMIC DNA]</scope>
    <source>
        <tissue evidence="2">Muscle</tissue>
    </source>
</reference>
<dbReference type="Proteomes" id="UP000324222">
    <property type="component" value="Unassembled WGS sequence"/>
</dbReference>
<evidence type="ECO:0000313" key="2">
    <source>
        <dbReference type="EMBL" id="MPC75557.1"/>
    </source>
</evidence>
<comment type="caution">
    <text evidence="2">The sequence shown here is derived from an EMBL/GenBank/DDBJ whole genome shotgun (WGS) entry which is preliminary data.</text>
</comment>